<keyword evidence="1" id="KW-0175">Coiled coil</keyword>
<feature type="coiled-coil region" evidence="1">
    <location>
        <begin position="4"/>
        <end position="85"/>
    </location>
</feature>
<evidence type="ECO:0000313" key="2">
    <source>
        <dbReference type="EMBL" id="DAD94322.1"/>
    </source>
</evidence>
<sequence length="86" mass="10518">MRYKSSKTKKIEKLKAENEELRKYIRENNVRKFATQIEATLVAKEEYEDLLDECKQLKTDYEHMINELQLDTNEYHEQMNQEMDNK</sequence>
<protein>
    <submittedName>
        <fullName evidence="2">Uncharacterized protein</fullName>
    </submittedName>
</protein>
<organism evidence="2">
    <name type="scientific">Siphoviridae sp. cttFh17</name>
    <dbReference type="NCBI Taxonomy" id="2826491"/>
    <lineage>
        <taxon>Viruses</taxon>
        <taxon>Duplodnaviria</taxon>
        <taxon>Heunggongvirae</taxon>
        <taxon>Uroviricota</taxon>
        <taxon>Caudoviricetes</taxon>
    </lineage>
</organism>
<name>A0A8S5NJ49_9CAUD</name>
<reference evidence="2" key="1">
    <citation type="journal article" date="2021" name="Proc. Natl. Acad. Sci. U.S.A.">
        <title>A Catalog of Tens of Thousands of Viruses from Human Metagenomes Reveals Hidden Associations with Chronic Diseases.</title>
        <authorList>
            <person name="Tisza M.J."/>
            <person name="Buck C.B."/>
        </authorList>
    </citation>
    <scope>NUCLEOTIDE SEQUENCE</scope>
    <source>
        <strain evidence="2">CttFh17</strain>
    </source>
</reference>
<evidence type="ECO:0000256" key="1">
    <source>
        <dbReference type="SAM" id="Coils"/>
    </source>
</evidence>
<proteinExistence type="predicted"/>
<dbReference type="EMBL" id="BK015176">
    <property type="protein sequence ID" value="DAD94322.1"/>
    <property type="molecule type" value="Genomic_DNA"/>
</dbReference>
<accession>A0A8S5NJ49</accession>